<accession>A0ABT4VMF4</accession>
<organism evidence="2 3">
    <name type="scientific">Hoeflea poritis</name>
    <dbReference type="NCBI Taxonomy" id="2993659"/>
    <lineage>
        <taxon>Bacteria</taxon>
        <taxon>Pseudomonadati</taxon>
        <taxon>Pseudomonadota</taxon>
        <taxon>Alphaproteobacteria</taxon>
        <taxon>Hyphomicrobiales</taxon>
        <taxon>Rhizobiaceae</taxon>
        <taxon>Hoeflea</taxon>
    </lineage>
</organism>
<dbReference type="EMBL" id="JAPJZH010000004">
    <property type="protein sequence ID" value="MDA4845228.1"/>
    <property type="molecule type" value="Genomic_DNA"/>
</dbReference>
<keyword evidence="3" id="KW-1185">Reference proteome</keyword>
<keyword evidence="1" id="KW-0472">Membrane</keyword>
<sequence>MNLLLDRDQNAASIFSLIPLRVGSGVTFTLHATLELDQEEEALLQKYNLTKAPLVISDPIEDLKQSFRPALFLGLITFVVIWFIASFSTALGLAILVTLVMTGVYFKTLREQIIVSELLTGGRKFRCDSIVALIEKEAYLEYICGFLRQVLESAKHWHDREALPIPPLKKEEAKQAVLKALHR</sequence>
<evidence type="ECO:0000313" key="2">
    <source>
        <dbReference type="EMBL" id="MDA4845228.1"/>
    </source>
</evidence>
<name>A0ABT4VMF4_9HYPH</name>
<dbReference type="Proteomes" id="UP001148313">
    <property type="component" value="Unassembled WGS sequence"/>
</dbReference>
<evidence type="ECO:0000313" key="3">
    <source>
        <dbReference type="Proteomes" id="UP001148313"/>
    </source>
</evidence>
<evidence type="ECO:0000256" key="1">
    <source>
        <dbReference type="SAM" id="Phobius"/>
    </source>
</evidence>
<protein>
    <submittedName>
        <fullName evidence="2">Uncharacterized protein</fullName>
    </submittedName>
</protein>
<keyword evidence="1" id="KW-1133">Transmembrane helix</keyword>
<gene>
    <name evidence="2" type="ORF">OOZ53_07695</name>
</gene>
<keyword evidence="1" id="KW-0812">Transmembrane</keyword>
<dbReference type="RefSeq" id="WP_271088836.1">
    <property type="nucleotide sequence ID" value="NZ_JAPJZH010000004.1"/>
</dbReference>
<feature type="transmembrane region" description="Helical" evidence="1">
    <location>
        <begin position="71"/>
        <end position="100"/>
    </location>
</feature>
<reference evidence="2" key="1">
    <citation type="submission" date="2022-11" db="EMBL/GenBank/DDBJ databases">
        <title>Hoeflea poritis sp. nov., isolated from scleractinian coral Porites lutea.</title>
        <authorList>
            <person name="Zhang G."/>
            <person name="Wei Q."/>
            <person name="Cai L."/>
        </authorList>
    </citation>
    <scope>NUCLEOTIDE SEQUENCE</scope>
    <source>
        <strain evidence="2">E7-10</strain>
    </source>
</reference>
<comment type="caution">
    <text evidence="2">The sequence shown here is derived from an EMBL/GenBank/DDBJ whole genome shotgun (WGS) entry which is preliminary data.</text>
</comment>
<proteinExistence type="predicted"/>